<evidence type="ECO:0000313" key="3">
    <source>
        <dbReference type="EMBL" id="KAF0708755.1"/>
    </source>
</evidence>
<organism evidence="3 4">
    <name type="scientific">Aphis craccivora</name>
    <name type="common">Cowpea aphid</name>
    <dbReference type="NCBI Taxonomy" id="307492"/>
    <lineage>
        <taxon>Eukaryota</taxon>
        <taxon>Metazoa</taxon>
        <taxon>Ecdysozoa</taxon>
        <taxon>Arthropoda</taxon>
        <taxon>Hexapoda</taxon>
        <taxon>Insecta</taxon>
        <taxon>Pterygota</taxon>
        <taxon>Neoptera</taxon>
        <taxon>Paraneoptera</taxon>
        <taxon>Hemiptera</taxon>
        <taxon>Sternorrhyncha</taxon>
        <taxon>Aphidomorpha</taxon>
        <taxon>Aphidoidea</taxon>
        <taxon>Aphididae</taxon>
        <taxon>Aphidini</taxon>
        <taxon>Aphis</taxon>
        <taxon>Aphis</taxon>
    </lineage>
</organism>
<name>A0A6G0VW29_APHCR</name>
<accession>A0A6G0VW29</accession>
<dbReference type="AlphaFoldDB" id="A0A6G0VW29"/>
<evidence type="ECO:0000256" key="2">
    <source>
        <dbReference type="SAM" id="MobiDB-lite"/>
    </source>
</evidence>
<dbReference type="SUPFAM" id="SSF53098">
    <property type="entry name" value="Ribonuclease H-like"/>
    <property type="match status" value="1"/>
</dbReference>
<proteinExistence type="predicted"/>
<protein>
    <submittedName>
        <fullName evidence="3">Dimer Tnp hAT domain-containing protein</fullName>
    </submittedName>
</protein>
<feature type="compositionally biased region" description="Basic residues" evidence="2">
    <location>
        <begin position="555"/>
        <end position="568"/>
    </location>
</feature>
<dbReference type="Proteomes" id="UP000478052">
    <property type="component" value="Unassembled WGS sequence"/>
</dbReference>
<keyword evidence="1" id="KW-0175">Coiled coil</keyword>
<dbReference type="PANTHER" id="PTHR37162">
    <property type="entry name" value="HAT FAMILY DIMERISATION DOMAINCONTAINING PROTEIN-RELATED"/>
    <property type="match status" value="1"/>
</dbReference>
<keyword evidence="4" id="KW-1185">Reference proteome</keyword>
<gene>
    <name evidence="3" type="ORF">FWK35_00027916</name>
</gene>
<reference evidence="3 4" key="1">
    <citation type="submission" date="2019-08" db="EMBL/GenBank/DDBJ databases">
        <title>Whole genome of Aphis craccivora.</title>
        <authorList>
            <person name="Voronova N.V."/>
            <person name="Shulinski R.S."/>
            <person name="Bandarenka Y.V."/>
            <person name="Zhorov D.G."/>
            <person name="Warner D."/>
        </authorList>
    </citation>
    <scope>NUCLEOTIDE SEQUENCE [LARGE SCALE GENOMIC DNA]</scope>
    <source>
        <strain evidence="3">180601</strain>
        <tissue evidence="3">Whole Body</tissue>
    </source>
</reference>
<evidence type="ECO:0000313" key="4">
    <source>
        <dbReference type="Proteomes" id="UP000478052"/>
    </source>
</evidence>
<dbReference type="EMBL" id="VUJU01012093">
    <property type="protein sequence ID" value="KAF0708755.1"/>
    <property type="molecule type" value="Genomic_DNA"/>
</dbReference>
<sequence length="580" mass="67157">MGKCSVRDDWFLKSDGHNNCNTISEWARKHSDDQLRLAATSTTVQSSELKEKDNSGIHLYSVCDKSVISEVMWAFKCIVSIFSFSASDGITDLFQCMFSNALPKGFSISRSKMKYIITDAIGPYFQQQLYKDVTNEYYSIIYDETTNSSGNKELQILIRYYSSLKNMVLSQHLVTYFIGKASAEILFEKIIQALDQANLPLSKMLMLGSDGPNVNKKVACLMNEEVVTCVEELDPPILHFIKHVPSRWLTIYNSSKRLIENWTAVEKYFLDFIPKEKSSLLSTNSYKKIKEALITPNMKCEVLFLQSSSQIFTNYTGNIEKIQEEFKILKIREKDILIFLKNAQQHYLAACPTERFKNRSISQFLTICKHLPFYVETDVLINEWTLLKLEKDDEKSAELRIDHYWKQFFTKTNLSGGEKYPNVSKIVKACLSLVHGSADIERSFSCSVLITKELINMARGAYLHYKDYLEDKKKIQEQNKKTEEEELDKTLLFEEQQKQLKEDKNNIIEKEKKRHAADKLFFEANKRLKTAVSNNNIAEVEIAQAMLDGVNNNSQRRRNQEKRSRHSSKYIGKKENKAHR</sequence>
<evidence type="ECO:0000256" key="1">
    <source>
        <dbReference type="SAM" id="Coils"/>
    </source>
</evidence>
<feature type="coiled-coil region" evidence="1">
    <location>
        <begin position="465"/>
        <end position="513"/>
    </location>
</feature>
<comment type="caution">
    <text evidence="3">The sequence shown here is derived from an EMBL/GenBank/DDBJ whole genome shotgun (WGS) entry which is preliminary data.</text>
</comment>
<dbReference type="PANTHER" id="PTHR37162:SF11">
    <property type="match status" value="1"/>
</dbReference>
<dbReference type="OrthoDB" id="6625270at2759"/>
<feature type="region of interest" description="Disordered" evidence="2">
    <location>
        <begin position="546"/>
        <end position="580"/>
    </location>
</feature>
<dbReference type="InterPro" id="IPR012337">
    <property type="entry name" value="RNaseH-like_sf"/>
</dbReference>